<comment type="caution">
    <text evidence="1">The sequence shown here is derived from an EMBL/GenBank/DDBJ whole genome shotgun (WGS) entry which is preliminary data.</text>
</comment>
<sequence>MTEPQLILRDDVYYLPVRDGVWLRTAEGSFVLRGRDVAAWLARLGPLFDRGLTPEKLFDSLAPAQARYLRSLIDLLQQRQVLHQRPRAGEHRADPATTAGMVVAGPTRYAILAADALAQAGFRDVVVPAEPDRPTAAELSGRHLVGMFPAEQANAGLALADREAADGIGTWLGLTRGRALLLKGQLAGHASACPRCAWRRLAHRSVALPVGDGFGAAAQLAAGVLSQEVIRVLVDGDTRPLTEAAVIDLDTLQIWRSAVDVDPSCPATDRHEHAGQPAPRTAAFPNLVLSARCFGPLASCSPEGLPQLPLTMLQLVLNPLGRTEPAALGDGPLVVAETMADARTESLSLAVERYLPAGSGPGVGVGADSTAATARALTHWADTWLTDGWSGRTVDRPTAERNRLSSLAGELPPVHHQAHPSGMWRAWTPGGTPLTGLDPGQAEQRALLTALAGRQHPGWVGEIVPATPPYAGTHLERHTAALGLRTRPVPLPALVSAHLVGVETEQDGGQR</sequence>
<gene>
    <name evidence="1" type="ORF">C7C45_21240</name>
</gene>
<dbReference type="EMBL" id="PYBV01000027">
    <property type="protein sequence ID" value="PYC67534.1"/>
    <property type="molecule type" value="Genomic_DNA"/>
</dbReference>
<dbReference type="RefSeq" id="WP_110565439.1">
    <property type="nucleotide sequence ID" value="NZ_PYBV01000027.1"/>
</dbReference>
<dbReference type="Proteomes" id="UP000248333">
    <property type="component" value="Unassembled WGS sequence"/>
</dbReference>
<accession>A0A318NH12</accession>
<keyword evidence="2" id="KW-1185">Reference proteome</keyword>
<dbReference type="OrthoDB" id="4084399at2"/>
<name>A0A318NH12_9ACTN</name>
<reference evidence="1 2" key="1">
    <citation type="submission" date="2018-03" db="EMBL/GenBank/DDBJ databases">
        <title>Bioinformatic expansion and discovery of thiopeptide antibiotics.</title>
        <authorList>
            <person name="Schwalen C.J."/>
            <person name="Hudson G.A."/>
            <person name="Mitchell D.A."/>
        </authorList>
    </citation>
    <scope>NUCLEOTIDE SEQUENCE [LARGE SCALE GENOMIC DNA]</scope>
    <source>
        <strain evidence="1 2">NRRL 8041</strain>
    </source>
</reference>
<dbReference type="AlphaFoldDB" id="A0A318NH12"/>
<protein>
    <recommendedName>
        <fullName evidence="3">YcaO domain-containing protein</fullName>
    </recommendedName>
</protein>
<proteinExistence type="predicted"/>
<evidence type="ECO:0000313" key="1">
    <source>
        <dbReference type="EMBL" id="PYC67534.1"/>
    </source>
</evidence>
<evidence type="ECO:0000313" key="2">
    <source>
        <dbReference type="Proteomes" id="UP000248333"/>
    </source>
</evidence>
<organism evidence="1 2">
    <name type="scientific">Micromonospora arborensis</name>
    <dbReference type="NCBI Taxonomy" id="2116518"/>
    <lineage>
        <taxon>Bacteria</taxon>
        <taxon>Bacillati</taxon>
        <taxon>Actinomycetota</taxon>
        <taxon>Actinomycetes</taxon>
        <taxon>Micromonosporales</taxon>
        <taxon>Micromonosporaceae</taxon>
        <taxon>Micromonospora</taxon>
    </lineage>
</organism>
<evidence type="ECO:0008006" key="3">
    <source>
        <dbReference type="Google" id="ProtNLM"/>
    </source>
</evidence>